<feature type="domain" description="CBS" evidence="2">
    <location>
        <begin position="9"/>
        <end position="67"/>
    </location>
</feature>
<protein>
    <recommendedName>
        <fullName evidence="2">CBS domain-containing protein</fullName>
    </recommendedName>
</protein>
<dbReference type="InterPro" id="IPR044725">
    <property type="entry name" value="CBSX3_CBS_dom"/>
</dbReference>
<dbReference type="Pfam" id="PF00571">
    <property type="entry name" value="CBS"/>
    <property type="match status" value="2"/>
</dbReference>
<feature type="domain" description="CBS" evidence="2">
    <location>
        <begin position="76"/>
        <end position="131"/>
    </location>
</feature>
<sequence length="143" mass="15961">MHTIGQLLESKGKDIWSIAPHAKVFEALQIMAEKNVGVLLVIDDGEVVGIFSERDYARKVILKGKSSKDISVGDLMTKEVFYIKSQNTLQECMALMTAKHIRHIPVFENNQLIGVVTLGDVVKQIISDQEFTIRELGKYITGS</sequence>
<dbReference type="CDD" id="cd04623">
    <property type="entry name" value="CBS_pair_bac_euk"/>
    <property type="match status" value="1"/>
</dbReference>
<dbReference type="InterPro" id="IPR000644">
    <property type="entry name" value="CBS_dom"/>
</dbReference>
<reference evidence="3" key="1">
    <citation type="journal article" date="2015" name="Nature">
        <title>Complex archaea that bridge the gap between prokaryotes and eukaryotes.</title>
        <authorList>
            <person name="Spang A."/>
            <person name="Saw J.H."/>
            <person name="Jorgensen S.L."/>
            <person name="Zaremba-Niedzwiedzka K."/>
            <person name="Martijn J."/>
            <person name="Lind A.E."/>
            <person name="van Eijk R."/>
            <person name="Schleper C."/>
            <person name="Guy L."/>
            <person name="Ettema T.J."/>
        </authorList>
    </citation>
    <scope>NUCLEOTIDE SEQUENCE</scope>
</reference>
<dbReference type="InterPro" id="IPR046342">
    <property type="entry name" value="CBS_dom_sf"/>
</dbReference>
<keyword evidence="1" id="KW-0129">CBS domain</keyword>
<evidence type="ECO:0000313" key="3">
    <source>
        <dbReference type="EMBL" id="KKM24716.1"/>
    </source>
</evidence>
<dbReference type="PANTHER" id="PTHR43080:SF2">
    <property type="entry name" value="CBS DOMAIN-CONTAINING PROTEIN"/>
    <property type="match status" value="1"/>
</dbReference>
<comment type="caution">
    <text evidence="3">The sequence shown here is derived from an EMBL/GenBank/DDBJ whole genome shotgun (WGS) entry which is preliminary data.</text>
</comment>
<proteinExistence type="predicted"/>
<evidence type="ECO:0000259" key="2">
    <source>
        <dbReference type="PROSITE" id="PS51371"/>
    </source>
</evidence>
<dbReference type="PANTHER" id="PTHR43080">
    <property type="entry name" value="CBS DOMAIN-CONTAINING PROTEIN CBSX3, MITOCHONDRIAL"/>
    <property type="match status" value="1"/>
</dbReference>
<gene>
    <name evidence="3" type="ORF">LCGC14_1602310</name>
</gene>
<organism evidence="3">
    <name type="scientific">marine sediment metagenome</name>
    <dbReference type="NCBI Taxonomy" id="412755"/>
    <lineage>
        <taxon>unclassified sequences</taxon>
        <taxon>metagenomes</taxon>
        <taxon>ecological metagenomes</taxon>
    </lineage>
</organism>
<dbReference type="Gene3D" id="3.10.580.10">
    <property type="entry name" value="CBS-domain"/>
    <property type="match status" value="1"/>
</dbReference>
<dbReference type="InterPro" id="IPR051257">
    <property type="entry name" value="Diverse_CBS-Domain"/>
</dbReference>
<dbReference type="AlphaFoldDB" id="A0A0F9IAT8"/>
<evidence type="ECO:0000256" key="1">
    <source>
        <dbReference type="ARBA" id="ARBA00023122"/>
    </source>
</evidence>
<dbReference type="EMBL" id="LAZR01012866">
    <property type="protein sequence ID" value="KKM24716.1"/>
    <property type="molecule type" value="Genomic_DNA"/>
</dbReference>
<accession>A0A0F9IAT8</accession>
<dbReference type="SMART" id="SM00116">
    <property type="entry name" value="CBS"/>
    <property type="match status" value="2"/>
</dbReference>
<dbReference type="PROSITE" id="PS51371">
    <property type="entry name" value="CBS"/>
    <property type="match status" value="2"/>
</dbReference>
<dbReference type="SUPFAM" id="SSF54631">
    <property type="entry name" value="CBS-domain pair"/>
    <property type="match status" value="1"/>
</dbReference>
<name>A0A0F9IAT8_9ZZZZ</name>